<dbReference type="EMBL" id="CASHTH010002049">
    <property type="protein sequence ID" value="CAI8024019.1"/>
    <property type="molecule type" value="Genomic_DNA"/>
</dbReference>
<keyword evidence="2" id="KW-0677">Repeat</keyword>
<gene>
    <name evidence="7" type="ORF">GBAR_LOCUS13995</name>
</gene>
<dbReference type="Gene3D" id="1.25.40.10">
    <property type="entry name" value="Tetratricopeptide repeat domain"/>
    <property type="match status" value="1"/>
</dbReference>
<evidence type="ECO:0000256" key="1">
    <source>
        <dbReference type="ARBA" id="ARBA00010361"/>
    </source>
</evidence>
<keyword evidence="5" id="KW-0256">Endoplasmic reticulum</keyword>
<comment type="similarity">
    <text evidence="1 5">Belongs to the EMC2 family.</text>
</comment>
<evidence type="ECO:0000313" key="8">
    <source>
        <dbReference type="Proteomes" id="UP001174909"/>
    </source>
</evidence>
<evidence type="ECO:0000256" key="3">
    <source>
        <dbReference type="ARBA" id="ARBA00022803"/>
    </source>
</evidence>
<dbReference type="PANTHER" id="PTHR12760">
    <property type="entry name" value="TETRATRICOPEPTIDE REPEAT PROTEIN"/>
    <property type="match status" value="1"/>
</dbReference>
<dbReference type="SMART" id="SM00028">
    <property type="entry name" value="TPR"/>
    <property type="match status" value="2"/>
</dbReference>
<dbReference type="GO" id="GO:0072546">
    <property type="term" value="C:EMC complex"/>
    <property type="evidence" value="ECO:0007669"/>
    <property type="project" value="UniProtKB-UniRule"/>
</dbReference>
<keyword evidence="8" id="KW-1185">Reference proteome</keyword>
<evidence type="ECO:0000256" key="4">
    <source>
        <dbReference type="PROSITE-ProRule" id="PRU00339"/>
    </source>
</evidence>
<name>A0AA35S6W1_GEOBA</name>
<feature type="repeat" description="TPR" evidence="4">
    <location>
        <begin position="43"/>
        <end position="76"/>
    </location>
</feature>
<dbReference type="InterPro" id="IPR039856">
    <property type="entry name" value="EMC2-like"/>
</dbReference>
<proteinExistence type="inferred from homology"/>
<keyword evidence="5" id="KW-0472">Membrane</keyword>
<sequence>MEEVSRAVWDVYEQVCVAALDCGDLETAESCHSKLKNQFPGSVRVQKLRGMILEASGKYSEALKFYEAALEAEPTSSVLWKRKVAVFKAMGDAASAISELNALLSVFMSDHEAWTELADLYLEKNNYEKAAFCLEELLLVNPHYHLHHQRYAEVCYSQKTVESLEVARKHFAMAAKLNPNNMRALYGFYMASHSLSHHPKLKSRDAKTQSTRYCDWARAQIRHKYMQFDTEKLQVVERMLEKTQ</sequence>
<dbReference type="InterPro" id="IPR011990">
    <property type="entry name" value="TPR-like_helical_dom_sf"/>
</dbReference>
<dbReference type="AlphaFoldDB" id="A0AA35S6W1"/>
<accession>A0AA35S6W1</accession>
<comment type="function">
    <text evidence="5">Part of the endoplasmic reticulum membrane protein complex (EMC) that enables the energy-independent insertion into endoplasmic reticulum membranes of newly synthesized membrane proteins.</text>
</comment>
<dbReference type="Proteomes" id="UP001174909">
    <property type="component" value="Unassembled WGS sequence"/>
</dbReference>
<dbReference type="InterPro" id="IPR019734">
    <property type="entry name" value="TPR_rpt"/>
</dbReference>
<evidence type="ECO:0000259" key="6">
    <source>
        <dbReference type="Pfam" id="PF22890"/>
    </source>
</evidence>
<evidence type="ECO:0000313" key="7">
    <source>
        <dbReference type="EMBL" id="CAI8024019.1"/>
    </source>
</evidence>
<comment type="caution">
    <text evidence="7">The sequence shown here is derived from an EMBL/GenBank/DDBJ whole genome shotgun (WGS) entry which is preliminary data.</text>
</comment>
<keyword evidence="3 4" id="KW-0802">TPR repeat</keyword>
<comment type="subunit">
    <text evidence="5">Component of the ER membrane protein complex (EMC).</text>
</comment>
<dbReference type="InterPro" id="IPR055217">
    <property type="entry name" value="TPR_EMC2"/>
</dbReference>
<reference evidence="7" key="1">
    <citation type="submission" date="2023-03" db="EMBL/GenBank/DDBJ databases">
        <authorList>
            <person name="Steffen K."/>
            <person name="Cardenas P."/>
        </authorList>
    </citation>
    <scope>NUCLEOTIDE SEQUENCE</scope>
</reference>
<protein>
    <recommendedName>
        <fullName evidence="5">ER membrane protein complex subunit 2</fullName>
    </recommendedName>
</protein>
<organism evidence="7 8">
    <name type="scientific">Geodia barretti</name>
    <name type="common">Barrett's horny sponge</name>
    <dbReference type="NCBI Taxonomy" id="519541"/>
    <lineage>
        <taxon>Eukaryota</taxon>
        <taxon>Metazoa</taxon>
        <taxon>Porifera</taxon>
        <taxon>Demospongiae</taxon>
        <taxon>Heteroscleromorpha</taxon>
        <taxon>Tetractinellida</taxon>
        <taxon>Astrophorina</taxon>
        <taxon>Geodiidae</taxon>
        <taxon>Geodia</taxon>
    </lineage>
</organism>
<dbReference type="PROSITE" id="PS50005">
    <property type="entry name" value="TPR"/>
    <property type="match status" value="2"/>
</dbReference>
<evidence type="ECO:0000256" key="5">
    <source>
        <dbReference type="RuleBase" id="RU367091"/>
    </source>
</evidence>
<dbReference type="Pfam" id="PF22890">
    <property type="entry name" value="TPR_EMC2"/>
    <property type="match status" value="1"/>
</dbReference>
<comment type="subcellular location">
    <subcellularLocation>
        <location evidence="5">Endoplasmic reticulum membrane</location>
        <topology evidence="5">Peripheral membrane protein</topology>
        <orientation evidence="5">Cytoplasmic side</orientation>
    </subcellularLocation>
</comment>
<evidence type="ECO:0000256" key="2">
    <source>
        <dbReference type="ARBA" id="ARBA00022737"/>
    </source>
</evidence>
<feature type="repeat" description="TPR" evidence="4">
    <location>
        <begin position="111"/>
        <end position="144"/>
    </location>
</feature>
<dbReference type="SUPFAM" id="SSF48452">
    <property type="entry name" value="TPR-like"/>
    <property type="match status" value="1"/>
</dbReference>
<feature type="domain" description="EMC2 TPR-like" evidence="6">
    <location>
        <begin position="46"/>
        <end position="164"/>
    </location>
</feature>